<sequence>MTDYAAEFDRILAEYRAGTRGVQEQFFEADARTARGGTGLFAELREQLRRDEESETPTPEEIAAQQALAERERLLREEAERARERRAAKNTGQSAVVMPSDWTEEDEARAEGYGPPASWLQ</sequence>
<gene>
    <name evidence="2" type="ORF">HGA08_09925</name>
</gene>
<evidence type="ECO:0000313" key="2">
    <source>
        <dbReference type="EMBL" id="NKY50527.1"/>
    </source>
</evidence>
<dbReference type="AlphaFoldDB" id="A0A846XV74"/>
<organism evidence="2 3">
    <name type="scientific">Nocardia vermiculata</name>
    <dbReference type="NCBI Taxonomy" id="257274"/>
    <lineage>
        <taxon>Bacteria</taxon>
        <taxon>Bacillati</taxon>
        <taxon>Actinomycetota</taxon>
        <taxon>Actinomycetes</taxon>
        <taxon>Mycobacteriales</taxon>
        <taxon>Nocardiaceae</taxon>
        <taxon>Nocardia</taxon>
    </lineage>
</organism>
<reference evidence="2 3" key="1">
    <citation type="submission" date="2020-04" db="EMBL/GenBank/DDBJ databases">
        <title>MicrobeNet Type strains.</title>
        <authorList>
            <person name="Nicholson A.C."/>
        </authorList>
    </citation>
    <scope>NUCLEOTIDE SEQUENCE [LARGE SCALE GENOMIC DNA]</scope>
    <source>
        <strain evidence="2 3">JCM 12354</strain>
    </source>
</reference>
<accession>A0A846XV74</accession>
<dbReference type="EMBL" id="JAAXOP010000004">
    <property type="protein sequence ID" value="NKY50527.1"/>
    <property type="molecule type" value="Genomic_DNA"/>
</dbReference>
<protein>
    <submittedName>
        <fullName evidence="2">Uncharacterized protein</fullName>
    </submittedName>
</protein>
<dbReference type="RefSeq" id="WP_067871675.1">
    <property type="nucleotide sequence ID" value="NZ_JAAXOP010000004.1"/>
</dbReference>
<proteinExistence type="predicted"/>
<feature type="region of interest" description="Disordered" evidence="1">
    <location>
        <begin position="79"/>
        <end position="121"/>
    </location>
</feature>
<evidence type="ECO:0000313" key="3">
    <source>
        <dbReference type="Proteomes" id="UP000565711"/>
    </source>
</evidence>
<dbReference type="Proteomes" id="UP000565711">
    <property type="component" value="Unassembled WGS sequence"/>
</dbReference>
<comment type="caution">
    <text evidence="2">The sequence shown here is derived from an EMBL/GenBank/DDBJ whole genome shotgun (WGS) entry which is preliminary data.</text>
</comment>
<evidence type="ECO:0000256" key="1">
    <source>
        <dbReference type="SAM" id="MobiDB-lite"/>
    </source>
</evidence>
<name>A0A846XV74_9NOCA</name>
<keyword evidence="3" id="KW-1185">Reference proteome</keyword>